<feature type="domain" description="Glycosyltransferase subfamily 4-like N-terminal" evidence="2">
    <location>
        <begin position="27"/>
        <end position="156"/>
    </location>
</feature>
<evidence type="ECO:0000313" key="4">
    <source>
        <dbReference type="Proteomes" id="UP000509761"/>
    </source>
</evidence>
<reference evidence="3 4" key="1">
    <citation type="submission" date="2019-12" db="EMBL/GenBank/DDBJ databases">
        <title>Genome sequencing and assembly of endphytes of Porphyra tenera.</title>
        <authorList>
            <person name="Park J.M."/>
            <person name="Shin R."/>
            <person name="Jo S.H."/>
        </authorList>
    </citation>
    <scope>NUCLEOTIDE SEQUENCE [LARGE SCALE GENOMIC DNA]</scope>
    <source>
        <strain evidence="3 4">GPM3</strain>
    </source>
</reference>
<dbReference type="InterPro" id="IPR050194">
    <property type="entry name" value="Glycosyltransferase_grp1"/>
</dbReference>
<dbReference type="InterPro" id="IPR028098">
    <property type="entry name" value="Glyco_trans_4-like_N"/>
</dbReference>
<name>A0AAP9NJ83_9GAMM</name>
<evidence type="ECO:0000259" key="1">
    <source>
        <dbReference type="Pfam" id="PF00534"/>
    </source>
</evidence>
<dbReference type="Proteomes" id="UP000509761">
    <property type="component" value="Chromosome"/>
</dbReference>
<dbReference type="PANTHER" id="PTHR45947:SF3">
    <property type="entry name" value="SULFOQUINOVOSYL TRANSFERASE SQD2"/>
    <property type="match status" value="1"/>
</dbReference>
<feature type="domain" description="Glycosyl transferase family 1" evidence="1">
    <location>
        <begin position="191"/>
        <end position="288"/>
    </location>
</feature>
<proteinExistence type="predicted"/>
<dbReference type="InterPro" id="IPR001296">
    <property type="entry name" value="Glyco_trans_1"/>
</dbReference>
<dbReference type="Pfam" id="PF13439">
    <property type="entry name" value="Glyco_transf_4"/>
    <property type="match status" value="1"/>
</dbReference>
<evidence type="ECO:0000259" key="2">
    <source>
        <dbReference type="Pfam" id="PF13439"/>
    </source>
</evidence>
<dbReference type="RefSeq" id="WP_174788107.1">
    <property type="nucleotide sequence ID" value="NZ_CP054580.1"/>
</dbReference>
<dbReference type="InterPro" id="IPR029063">
    <property type="entry name" value="SAM-dependent_MTases_sf"/>
</dbReference>
<dbReference type="SUPFAM" id="SSF53756">
    <property type="entry name" value="UDP-Glycosyltransferase/glycogen phosphorylase"/>
    <property type="match status" value="1"/>
</dbReference>
<evidence type="ECO:0000313" key="3">
    <source>
        <dbReference type="EMBL" id="QKS22811.1"/>
    </source>
</evidence>
<evidence type="ECO:0008006" key="5">
    <source>
        <dbReference type="Google" id="ProtNLM"/>
    </source>
</evidence>
<dbReference type="GO" id="GO:0016757">
    <property type="term" value="F:glycosyltransferase activity"/>
    <property type="evidence" value="ECO:0007669"/>
    <property type="project" value="InterPro"/>
</dbReference>
<sequence>MHILTTVFFNAPSGGLHENVLASSCFMLDKGHSITVVCKKGVFASRLKEHGIKVIESDFFIPSFSETLQLVKEIHDVEPISLVHAHPFLSRQFGMLVAEFFDIPFVLTMHGRYLDSVPEIINKIDAVFAVSEGIRQHIIKEGDISSPQKIHVIPNTPDDSLFKPLNIRENESQVVTISLVTRLDDDKSFIIDIFYQAVKYASEKYDGIINWKIVGAGTLENDVKNHLSVISGHNKVDFLGWLEGEALRDAYQFSDAVIAPGRCVLEALSCRVPAIALGSKGYVGLVGPETWQEAVFTNFGGLGDKAESYKDGSIQNDLDILMQSSEVRKKHGDFGLKIAKSFFNHREAHLKLLDYYLLVQDSYALRKERRTLPSDTLELRIKELLVERPTVDSVSLCFSCDSVNDLSFAWYLICNDVVINKEMYKKDPVYHIFIPGPGHYKIRCFVKDEKGNKISFIGANFNIDNAEWLRFNLNLNLKYVDWLNSSNNSMDYFIGLHSYIRSVKPISIVEFGQGESTLIIAEALRQNGFGKLISIQHSQCFVDEMLLALAAENLTAWVELRVGELKPFLIDHVNDKIDEKKSVFYSKELMSNLESIGLIVVDDSLSSTCQFTLYPILPMLLDYLADQAQVWMVKAARREEKNICEFWSEFYEFDLEYSTAVKGLGILRSR</sequence>
<gene>
    <name evidence="3" type="ORF">FX987_00562</name>
</gene>
<protein>
    <recommendedName>
        <fullName evidence="5">Glycosyltransferase</fullName>
    </recommendedName>
</protein>
<dbReference type="AlphaFoldDB" id="A0AAP9NJ83"/>
<organism evidence="3 4">
    <name type="scientific">Vreelandella titanicae</name>
    <dbReference type="NCBI Taxonomy" id="664683"/>
    <lineage>
        <taxon>Bacteria</taxon>
        <taxon>Pseudomonadati</taxon>
        <taxon>Pseudomonadota</taxon>
        <taxon>Gammaproteobacteria</taxon>
        <taxon>Oceanospirillales</taxon>
        <taxon>Halomonadaceae</taxon>
        <taxon>Vreelandella</taxon>
    </lineage>
</organism>
<keyword evidence="4" id="KW-1185">Reference proteome</keyword>
<dbReference type="Pfam" id="PF00534">
    <property type="entry name" value="Glycos_transf_1"/>
    <property type="match status" value="1"/>
</dbReference>
<dbReference type="CDD" id="cd03801">
    <property type="entry name" value="GT4_PimA-like"/>
    <property type="match status" value="1"/>
</dbReference>
<dbReference type="Gene3D" id="3.40.50.150">
    <property type="entry name" value="Vaccinia Virus protein VP39"/>
    <property type="match status" value="1"/>
</dbReference>
<dbReference type="Gene3D" id="3.40.50.2000">
    <property type="entry name" value="Glycogen Phosphorylase B"/>
    <property type="match status" value="2"/>
</dbReference>
<dbReference type="EMBL" id="CP054580">
    <property type="protein sequence ID" value="QKS22811.1"/>
    <property type="molecule type" value="Genomic_DNA"/>
</dbReference>
<accession>A0AAP9NJ83</accession>
<dbReference type="PANTHER" id="PTHR45947">
    <property type="entry name" value="SULFOQUINOVOSYL TRANSFERASE SQD2"/>
    <property type="match status" value="1"/>
</dbReference>